<sequence length="280" mass="30821">MARLKHTLILDPTLSRDELTRAVAVPFDVWESLRPEGRGLRSEDGRAVQGVALLAGEHARPGAVYGRDEETAAPLAKDAIAPRVTLVEWDRAAGVALRVDGQRLGPGPSPRLAADLRLRGVERPERATLRVDGSVSRPGRQRRRWLRWFTLQAELDVARWYASAAGTAGRAPLRVRVRHSLVGGEVGVTPRPAAGGAWEVEVLVNARGRGVLRPVVAVPLLVARRILRRSLDRNLPRAAEVWRTRLHPELVRDPAESRRLLVDELCTPHEERSQGPAAEG</sequence>
<keyword evidence="2" id="KW-1185">Reference proteome</keyword>
<organism evidence="1 2">
    <name type="scientific">Streptomyces triticirhizae</name>
    <dbReference type="NCBI Taxonomy" id="2483353"/>
    <lineage>
        <taxon>Bacteria</taxon>
        <taxon>Bacillati</taxon>
        <taxon>Actinomycetota</taxon>
        <taxon>Actinomycetes</taxon>
        <taxon>Kitasatosporales</taxon>
        <taxon>Streptomycetaceae</taxon>
        <taxon>Streptomyces</taxon>
    </lineage>
</organism>
<dbReference type="Proteomes" id="UP000278673">
    <property type="component" value="Unassembled WGS sequence"/>
</dbReference>
<evidence type="ECO:0000313" key="2">
    <source>
        <dbReference type="Proteomes" id="UP000278673"/>
    </source>
</evidence>
<gene>
    <name evidence="1" type="ORF">EBN88_26870</name>
</gene>
<evidence type="ECO:0000313" key="1">
    <source>
        <dbReference type="EMBL" id="RMI30254.1"/>
    </source>
</evidence>
<comment type="caution">
    <text evidence="1">The sequence shown here is derived from an EMBL/GenBank/DDBJ whole genome shotgun (WGS) entry which is preliminary data.</text>
</comment>
<name>A0A3M2KYR2_9ACTN</name>
<dbReference type="RefSeq" id="WP_122399639.1">
    <property type="nucleotide sequence ID" value="NZ_RFFJ01000243.1"/>
</dbReference>
<reference evidence="1 2" key="1">
    <citation type="submission" date="2018-10" db="EMBL/GenBank/DDBJ databases">
        <title>Isolation, diversity and antifungal activity of actinobacteria from wheat.</title>
        <authorList>
            <person name="Han C."/>
        </authorList>
    </citation>
    <scope>NUCLEOTIDE SEQUENCE [LARGE SCALE GENOMIC DNA]</scope>
    <source>
        <strain evidence="1 2">NEAU-YY642</strain>
    </source>
</reference>
<protein>
    <submittedName>
        <fullName evidence="1">Uncharacterized protein</fullName>
    </submittedName>
</protein>
<proteinExistence type="predicted"/>
<dbReference type="EMBL" id="RFFJ01000243">
    <property type="protein sequence ID" value="RMI30254.1"/>
    <property type="molecule type" value="Genomic_DNA"/>
</dbReference>
<dbReference type="AlphaFoldDB" id="A0A3M2KYR2"/>
<accession>A0A3M2KYR2</accession>